<name>A0A286RJ49_9BACT</name>
<dbReference type="Pfam" id="PF00535">
    <property type="entry name" value="Glycos_transf_2"/>
    <property type="match status" value="1"/>
</dbReference>
<dbReference type="InterPro" id="IPR001173">
    <property type="entry name" value="Glyco_trans_2-like"/>
</dbReference>
<keyword evidence="3" id="KW-1185">Reference proteome</keyword>
<evidence type="ECO:0000259" key="1">
    <source>
        <dbReference type="Pfam" id="PF00535"/>
    </source>
</evidence>
<proteinExistence type="predicted"/>
<evidence type="ECO:0000313" key="2">
    <source>
        <dbReference type="EMBL" id="ASV75983.1"/>
    </source>
</evidence>
<dbReference type="Proteomes" id="UP000215086">
    <property type="component" value="Chromosome"/>
</dbReference>
<dbReference type="SUPFAM" id="SSF53448">
    <property type="entry name" value="Nucleotide-diphospho-sugar transferases"/>
    <property type="match status" value="1"/>
</dbReference>
<dbReference type="InterPro" id="IPR050256">
    <property type="entry name" value="Glycosyltransferase_2"/>
</dbReference>
<sequence length="244" mass="27443">MAQQNFLTALPVYNEVRHIGDVLQKVTRFSTNILVVDDGSTDGTAEVLQTFPNVRVIRHPENRGYGAALRTAFSYAIDQGYEVLVTIDCDGQHEPHRIPEFVAACTPEVDVVSGSRYLKRFPGDSEPPPDRRRINEVITAELNRRLGLHLTDAFCGFKAYRTEALRKLDLTENGYAMPIEFWVQAVKHGLRIIEIPVPLIYLEEERAFGGALDQAETRLAVYRAVLERSLQRAGLADFSKTSLI</sequence>
<feature type="domain" description="Glycosyltransferase 2-like" evidence="1">
    <location>
        <begin position="10"/>
        <end position="168"/>
    </location>
</feature>
<keyword evidence="2" id="KW-0808">Transferase</keyword>
<dbReference type="AlphaFoldDB" id="A0A286RJ49"/>
<dbReference type="GO" id="GO:0016740">
    <property type="term" value="F:transferase activity"/>
    <property type="evidence" value="ECO:0007669"/>
    <property type="project" value="UniProtKB-KW"/>
</dbReference>
<reference evidence="2 3" key="1">
    <citation type="journal article" name="Front. Microbiol.">
        <title>Sugar Metabolism of the First Thermophilic Planctomycete Thermogutta terrifontis: Comparative Genomic and Transcriptomic Approaches.</title>
        <authorList>
            <person name="Elcheninov A.G."/>
            <person name="Menzel P."/>
            <person name="Gudbergsdottir S.R."/>
            <person name="Slesarev A.I."/>
            <person name="Kadnikov V.V."/>
            <person name="Krogh A."/>
            <person name="Bonch-Osmolovskaya E.A."/>
            <person name="Peng X."/>
            <person name="Kublanov I.V."/>
        </authorList>
    </citation>
    <scope>NUCLEOTIDE SEQUENCE [LARGE SCALE GENOMIC DNA]</scope>
    <source>
        <strain evidence="2 3">R1</strain>
    </source>
</reference>
<dbReference type="KEGG" id="ttf:THTE_3381"/>
<organism evidence="2 3">
    <name type="scientific">Thermogutta terrifontis</name>
    <dbReference type="NCBI Taxonomy" id="1331910"/>
    <lineage>
        <taxon>Bacteria</taxon>
        <taxon>Pseudomonadati</taxon>
        <taxon>Planctomycetota</taxon>
        <taxon>Planctomycetia</taxon>
        <taxon>Pirellulales</taxon>
        <taxon>Thermoguttaceae</taxon>
        <taxon>Thermogutta</taxon>
    </lineage>
</organism>
<accession>A0A286RJ49</accession>
<dbReference type="OrthoDB" id="9810303at2"/>
<dbReference type="PANTHER" id="PTHR48090">
    <property type="entry name" value="UNDECAPRENYL-PHOSPHATE 4-DEOXY-4-FORMAMIDO-L-ARABINOSE TRANSFERASE-RELATED"/>
    <property type="match status" value="1"/>
</dbReference>
<dbReference type="Gene3D" id="3.90.550.10">
    <property type="entry name" value="Spore Coat Polysaccharide Biosynthesis Protein SpsA, Chain A"/>
    <property type="match status" value="1"/>
</dbReference>
<dbReference type="CDD" id="cd04179">
    <property type="entry name" value="DPM_DPG-synthase_like"/>
    <property type="match status" value="1"/>
</dbReference>
<protein>
    <submittedName>
        <fullName evidence="2">Glycosyl transferase, family 2</fullName>
    </submittedName>
</protein>
<evidence type="ECO:0000313" key="3">
    <source>
        <dbReference type="Proteomes" id="UP000215086"/>
    </source>
</evidence>
<dbReference type="PANTHER" id="PTHR48090:SF7">
    <property type="entry name" value="RFBJ PROTEIN"/>
    <property type="match status" value="1"/>
</dbReference>
<dbReference type="InterPro" id="IPR029044">
    <property type="entry name" value="Nucleotide-diphossugar_trans"/>
</dbReference>
<gene>
    <name evidence="2" type="ORF">THTE_3381</name>
</gene>
<dbReference type="RefSeq" id="WP_095415871.1">
    <property type="nucleotide sequence ID" value="NZ_CP018477.1"/>
</dbReference>
<dbReference type="EMBL" id="CP018477">
    <property type="protein sequence ID" value="ASV75983.1"/>
    <property type="molecule type" value="Genomic_DNA"/>
</dbReference>